<feature type="transmembrane region" description="Helical" evidence="6">
    <location>
        <begin position="100"/>
        <end position="126"/>
    </location>
</feature>
<feature type="transmembrane region" description="Helical" evidence="6">
    <location>
        <begin position="66"/>
        <end position="88"/>
    </location>
</feature>
<protein>
    <recommendedName>
        <fullName evidence="9">Transmembrane protein</fullName>
    </recommendedName>
</protein>
<keyword evidence="8" id="KW-1185">Reference proteome</keyword>
<dbReference type="Pfam" id="PF08507">
    <property type="entry name" value="COPI_assoc"/>
    <property type="match status" value="1"/>
</dbReference>
<evidence type="ECO:0000256" key="5">
    <source>
        <dbReference type="SAM" id="MobiDB-lite"/>
    </source>
</evidence>
<reference evidence="8" key="1">
    <citation type="journal article" date="2011" name="Genome Res.">
        <title>Phylogeny-wide analysis of social amoeba genomes highlights ancient origins for complex intercellular communication.</title>
        <authorList>
            <person name="Heidel A.J."/>
            <person name="Lawal H.M."/>
            <person name="Felder M."/>
            <person name="Schilde C."/>
            <person name="Helps N.R."/>
            <person name="Tunggal B."/>
            <person name="Rivero F."/>
            <person name="John U."/>
            <person name="Schleicher M."/>
            <person name="Eichinger L."/>
            <person name="Platzer M."/>
            <person name="Noegel A.A."/>
            <person name="Schaap P."/>
            <person name="Gloeckner G."/>
        </authorList>
    </citation>
    <scope>NUCLEOTIDE SEQUENCE [LARGE SCALE GENOMIC DNA]</scope>
    <source>
        <strain evidence="8">SH3</strain>
    </source>
</reference>
<evidence type="ECO:0000256" key="3">
    <source>
        <dbReference type="ARBA" id="ARBA00022989"/>
    </source>
</evidence>
<feature type="transmembrane region" description="Helical" evidence="6">
    <location>
        <begin position="21"/>
        <end position="46"/>
    </location>
</feature>
<name>F4PSL6_CACFS</name>
<evidence type="ECO:0000256" key="1">
    <source>
        <dbReference type="ARBA" id="ARBA00004141"/>
    </source>
</evidence>
<dbReference type="AlphaFoldDB" id="F4PSL6"/>
<dbReference type="Proteomes" id="UP000007797">
    <property type="component" value="Unassembled WGS sequence"/>
</dbReference>
<proteinExistence type="predicted"/>
<dbReference type="KEGG" id="dfa:DFA_00569"/>
<feature type="transmembrane region" description="Helical" evidence="6">
    <location>
        <begin position="138"/>
        <end position="158"/>
    </location>
</feature>
<dbReference type="InterPro" id="IPR013714">
    <property type="entry name" value="Golgi_TVP15"/>
</dbReference>
<dbReference type="OrthoDB" id="17399at2759"/>
<dbReference type="RefSeq" id="XP_004358558.1">
    <property type="nucleotide sequence ID" value="XM_004358501.1"/>
</dbReference>
<evidence type="ECO:0000313" key="8">
    <source>
        <dbReference type="Proteomes" id="UP000007797"/>
    </source>
</evidence>
<dbReference type="GeneID" id="14873806"/>
<evidence type="ECO:0008006" key="9">
    <source>
        <dbReference type="Google" id="ProtNLM"/>
    </source>
</evidence>
<evidence type="ECO:0000256" key="6">
    <source>
        <dbReference type="SAM" id="Phobius"/>
    </source>
</evidence>
<keyword evidence="4 6" id="KW-0472">Membrane</keyword>
<gene>
    <name evidence="7" type="ORF">DFA_00569</name>
</gene>
<evidence type="ECO:0000256" key="2">
    <source>
        <dbReference type="ARBA" id="ARBA00022692"/>
    </source>
</evidence>
<dbReference type="GO" id="GO:0016020">
    <property type="term" value="C:membrane"/>
    <property type="evidence" value="ECO:0007669"/>
    <property type="project" value="UniProtKB-SubCell"/>
</dbReference>
<feature type="region of interest" description="Disordered" evidence="5">
    <location>
        <begin position="191"/>
        <end position="210"/>
    </location>
</feature>
<sequence length="210" mass="23792">MMHAVEMLKPDDPPLKRSKEPCGLWCCCVFTIALLIRLLCLVAGGVQTAMGGYTFFMIVGTKDKSAVNILQLTVIGIFGLMTGVMILYAELRNRWTRKSLKVFIFLCNGLARGLVYILVGCINIPIPFKVKLGIEITAMYIGFFIIGAGFLSLIFWAFTWRRKRLMHRNDIAAHQISEHKTQIYELFEQKQTADPKQQKGDVEMKPVQEA</sequence>
<keyword evidence="2 6" id="KW-0812">Transmembrane</keyword>
<organism evidence="7 8">
    <name type="scientific">Cavenderia fasciculata</name>
    <name type="common">Slime mold</name>
    <name type="synonym">Dictyostelium fasciculatum</name>
    <dbReference type="NCBI Taxonomy" id="261658"/>
    <lineage>
        <taxon>Eukaryota</taxon>
        <taxon>Amoebozoa</taxon>
        <taxon>Evosea</taxon>
        <taxon>Eumycetozoa</taxon>
        <taxon>Dictyostelia</taxon>
        <taxon>Acytosteliales</taxon>
        <taxon>Cavenderiaceae</taxon>
        <taxon>Cavenderia</taxon>
    </lineage>
</organism>
<keyword evidence="3 6" id="KW-1133">Transmembrane helix</keyword>
<evidence type="ECO:0000256" key="4">
    <source>
        <dbReference type="ARBA" id="ARBA00023136"/>
    </source>
</evidence>
<accession>F4PSL6</accession>
<dbReference type="EMBL" id="GL883010">
    <property type="protein sequence ID" value="EGG20708.1"/>
    <property type="molecule type" value="Genomic_DNA"/>
</dbReference>
<comment type="subcellular location">
    <subcellularLocation>
        <location evidence="1">Membrane</location>
        <topology evidence="1">Multi-pass membrane protein</topology>
    </subcellularLocation>
</comment>
<evidence type="ECO:0000313" key="7">
    <source>
        <dbReference type="EMBL" id="EGG20708.1"/>
    </source>
</evidence>
<dbReference type="OMA" id="RSKEPCG"/>